<evidence type="ECO:0000313" key="3">
    <source>
        <dbReference type="EMBL" id="EED34110.1"/>
    </source>
</evidence>
<dbReference type="Proteomes" id="UP000004699">
    <property type="component" value="Unassembled WGS sequence"/>
</dbReference>
<dbReference type="PROSITE" id="PS51318">
    <property type="entry name" value="TAT"/>
    <property type="match status" value="1"/>
</dbReference>
<evidence type="ECO:0000256" key="1">
    <source>
        <dbReference type="ARBA" id="ARBA00022729"/>
    </source>
</evidence>
<evidence type="ECO:0000313" key="4">
    <source>
        <dbReference type="Proteomes" id="UP000004699"/>
    </source>
</evidence>
<dbReference type="HOGENOM" id="CLU_431354_0_0_6"/>
<dbReference type="RefSeq" id="WP_009018858.1">
    <property type="nucleotide sequence ID" value="NZ_DS999411.1"/>
</dbReference>
<dbReference type="AlphaFoldDB" id="B8KRE3"/>
<accession>B8KRE3</accession>
<dbReference type="InterPro" id="IPR050464">
    <property type="entry name" value="Zeta_carotene_desat/Oxidored"/>
</dbReference>
<dbReference type="InterPro" id="IPR036188">
    <property type="entry name" value="FAD/NAD-bd_sf"/>
</dbReference>
<protein>
    <submittedName>
        <fullName evidence="3">Twin-arginine translocation pathway signal</fullName>
    </submittedName>
</protein>
<dbReference type="SUPFAM" id="SSF51905">
    <property type="entry name" value="FAD/NAD(P)-binding domain"/>
    <property type="match status" value="1"/>
</dbReference>
<evidence type="ECO:0000256" key="2">
    <source>
        <dbReference type="SAM" id="MobiDB-lite"/>
    </source>
</evidence>
<name>B8KRE3_9GAMM</name>
<dbReference type="Pfam" id="PF13450">
    <property type="entry name" value="NAD_binding_8"/>
    <property type="match status" value="1"/>
</dbReference>
<dbReference type="GO" id="GO:0016491">
    <property type="term" value="F:oxidoreductase activity"/>
    <property type="evidence" value="ECO:0007669"/>
    <property type="project" value="TreeGrafter"/>
</dbReference>
<dbReference type="InterPro" id="IPR006311">
    <property type="entry name" value="TAT_signal"/>
</dbReference>
<dbReference type="eggNOG" id="COG1231">
    <property type="taxonomic scope" value="Bacteria"/>
</dbReference>
<reference evidence="4" key="1">
    <citation type="journal article" date="2013" name="BMC Microbiol.">
        <title>Taxonomy and evolution of bacteriochlorophyll a-containing members of the OM60/NOR5 clade of marine gammaproteobacteria: description of Luminiphilus syltensis gen. nov., sp. nov., reclassification of Haliea rubra as Pseudohaliea rubra gen. nov., comb. nov., and emendation of Chromatocurvus halotolerans.</title>
        <authorList>
            <person name="Spring S."/>
            <person name="Riedel T."/>
            <person name="Sproer C."/>
            <person name="Yan S."/>
            <person name="Harder J."/>
            <person name="Fuchs B.M."/>
        </authorList>
    </citation>
    <scope>NUCLEOTIDE SEQUENCE [LARGE SCALE GENOMIC DNA]</scope>
    <source>
        <strain evidence="4">NOR51-B</strain>
    </source>
</reference>
<proteinExistence type="predicted"/>
<dbReference type="Gene3D" id="3.50.50.60">
    <property type="entry name" value="FAD/NAD(P)-binding domain"/>
    <property type="match status" value="1"/>
</dbReference>
<dbReference type="PANTHER" id="PTHR42923">
    <property type="entry name" value="PROTOPORPHYRINOGEN OXIDASE"/>
    <property type="match status" value="1"/>
</dbReference>
<dbReference type="PANTHER" id="PTHR42923:SF3">
    <property type="entry name" value="PROTOPORPHYRINOGEN OXIDASE"/>
    <property type="match status" value="1"/>
</dbReference>
<sequence>MTGKTDRELGMGASITRRDFIQDLTVGALVAGAGLGSSSALSADPASASPTTGSAAYPPEKNGLRGSHPGAFEAAHKLAREGGRFPAPVALDEAYDLVVVGGGISGLAAARYYRDRFGADSKILILENHDDFGGHARRNEFHHDGEMRLAIGGTHNLEWWDFSDTVNEYMSYLGVDPQAMRAKMDWDYGRDDEGQTSTWFDSETYGTSRLVHDCDLNKGGGLPPETVDQFPLSTEAREELKRFYALRINVVAEMTDREASAYLSSMSYPEFLARHGGLGEEARQLFNKLQHGGWGVEISALSASEALDLVLPGAHLIGREPKTKPRSYAAALWPDGNSSFARLQVADLIPAAAPGATAQNIALTRVDYAQLDVPESSVRLRLNSTVIRAKEASGGVTVSYINDDKVYSVKARHTVMACYHVIIPHLCPELPEAQREAMKYQVKRPLLLTNVLIRDASALDKLDIDAVACPGRLHARLFTLRGIKTGGYETDGSEGGPVPLVFWGSVSPPEGITDVKEQHRASRALMLAMTFEDYEREVRAVLDGLLGPAGFDVTEDILAITVNRWPHGYAYDYLDLFDDDFAPGEAPHEIARKPFGNITMANADAGADAYTHVAIDQAYRAVQELPSA</sequence>
<feature type="region of interest" description="Disordered" evidence="2">
    <location>
        <begin position="40"/>
        <end position="69"/>
    </location>
</feature>
<dbReference type="STRING" id="565045.NOR51B_47"/>
<keyword evidence="1" id="KW-0732">Signal</keyword>
<keyword evidence="4" id="KW-1185">Reference proteome</keyword>
<feature type="compositionally biased region" description="Low complexity" evidence="2">
    <location>
        <begin position="40"/>
        <end position="56"/>
    </location>
</feature>
<dbReference type="NCBIfam" id="TIGR01409">
    <property type="entry name" value="TAT_signal_seq"/>
    <property type="match status" value="1"/>
</dbReference>
<dbReference type="InterPro" id="IPR019546">
    <property type="entry name" value="TAT_signal_bac_arc"/>
</dbReference>
<gene>
    <name evidence="3" type="ORF">NOR51B_47</name>
</gene>
<organism evidence="3 4">
    <name type="scientific">Luminiphilus syltensis NOR5-1B</name>
    <dbReference type="NCBI Taxonomy" id="565045"/>
    <lineage>
        <taxon>Bacteria</taxon>
        <taxon>Pseudomonadati</taxon>
        <taxon>Pseudomonadota</taxon>
        <taxon>Gammaproteobacteria</taxon>
        <taxon>Cellvibrionales</taxon>
        <taxon>Halieaceae</taxon>
        <taxon>Luminiphilus</taxon>
    </lineage>
</organism>
<dbReference type="EMBL" id="DS999411">
    <property type="protein sequence ID" value="EED34110.1"/>
    <property type="molecule type" value="Genomic_DNA"/>
</dbReference>